<evidence type="ECO:0000259" key="1">
    <source>
        <dbReference type="Pfam" id="PF10006"/>
    </source>
</evidence>
<dbReference type="AlphaFoldDB" id="A0A4R2LA99"/>
<dbReference type="SUPFAM" id="SSF64307">
    <property type="entry name" value="SirA-like"/>
    <property type="match status" value="1"/>
</dbReference>
<comment type="caution">
    <text evidence="2">The sequence shown here is derived from an EMBL/GenBank/DDBJ whole genome shotgun (WGS) entry which is preliminary data.</text>
</comment>
<accession>A0A4R2LA99</accession>
<name>A0A4R2LA99_9GAMM</name>
<feature type="domain" description="DUF2249" evidence="1">
    <location>
        <begin position="9"/>
        <end position="74"/>
    </location>
</feature>
<organism evidence="2 3">
    <name type="scientific">Plasticicumulans lactativorans</name>
    <dbReference type="NCBI Taxonomy" id="1133106"/>
    <lineage>
        <taxon>Bacteria</taxon>
        <taxon>Pseudomonadati</taxon>
        <taxon>Pseudomonadota</taxon>
        <taxon>Gammaproteobacteria</taxon>
        <taxon>Candidatus Competibacteraceae</taxon>
        <taxon>Plasticicumulans</taxon>
    </lineage>
</organism>
<evidence type="ECO:0000313" key="3">
    <source>
        <dbReference type="Proteomes" id="UP000295765"/>
    </source>
</evidence>
<dbReference type="InterPro" id="IPR036868">
    <property type="entry name" value="TusA-like_sf"/>
</dbReference>
<evidence type="ECO:0000313" key="2">
    <source>
        <dbReference type="EMBL" id="TCO79698.1"/>
    </source>
</evidence>
<sequence length="91" mass="10040">MSAARERLLDVSALEAPEPLFAALDAVDALGRGEYLRLRHRREPHPLYAHLLERGCAWRVLDARLGAYEALIWRNDDACAAAACAAPEEDG</sequence>
<gene>
    <name evidence="2" type="ORF">EV699_1177</name>
</gene>
<dbReference type="EMBL" id="SLWY01000017">
    <property type="protein sequence ID" value="TCO79698.1"/>
    <property type="molecule type" value="Genomic_DNA"/>
</dbReference>
<keyword evidence="3" id="KW-1185">Reference proteome</keyword>
<protein>
    <submittedName>
        <fullName evidence="2">Uncharacterized protein DUF2249</fullName>
    </submittedName>
</protein>
<dbReference type="Proteomes" id="UP000295765">
    <property type="component" value="Unassembled WGS sequence"/>
</dbReference>
<dbReference type="InterPro" id="IPR018720">
    <property type="entry name" value="DUF2249"/>
</dbReference>
<proteinExistence type="predicted"/>
<reference evidence="2 3" key="1">
    <citation type="submission" date="2019-03" db="EMBL/GenBank/DDBJ databases">
        <title>Genomic Encyclopedia of Type Strains, Phase IV (KMG-IV): sequencing the most valuable type-strain genomes for metagenomic binning, comparative biology and taxonomic classification.</title>
        <authorList>
            <person name="Goeker M."/>
        </authorList>
    </citation>
    <scope>NUCLEOTIDE SEQUENCE [LARGE SCALE GENOMIC DNA]</scope>
    <source>
        <strain evidence="2 3">DSM 25287</strain>
    </source>
</reference>
<dbReference type="RefSeq" id="WP_132544311.1">
    <property type="nucleotide sequence ID" value="NZ_SLWY01000017.1"/>
</dbReference>
<dbReference type="Pfam" id="PF10006">
    <property type="entry name" value="DUF2249"/>
    <property type="match status" value="1"/>
</dbReference>